<dbReference type="Proteomes" id="UP000190774">
    <property type="component" value="Unassembled WGS sequence"/>
</dbReference>
<reference evidence="2" key="1">
    <citation type="submission" date="2017-02" db="EMBL/GenBank/DDBJ databases">
        <authorList>
            <person name="Varghese N."/>
            <person name="Submissions S."/>
        </authorList>
    </citation>
    <scope>NUCLEOTIDE SEQUENCE [LARGE SCALE GENOMIC DNA]</scope>
    <source>
        <strain evidence="2">ATCC 700200</strain>
    </source>
</reference>
<accession>A0A1T4WG73</accession>
<dbReference type="OrthoDB" id="3668964at2"/>
<dbReference type="InterPro" id="IPR029058">
    <property type="entry name" value="AB_hydrolase_fold"/>
</dbReference>
<evidence type="ECO:0008006" key="3">
    <source>
        <dbReference type="Google" id="ProtNLM"/>
    </source>
</evidence>
<name>A0A1T4WG73_9BACT</name>
<dbReference type="EMBL" id="FUYE01000001">
    <property type="protein sequence ID" value="SKA75958.1"/>
    <property type="molecule type" value="Genomic_DNA"/>
</dbReference>
<evidence type="ECO:0000313" key="1">
    <source>
        <dbReference type="EMBL" id="SKA75958.1"/>
    </source>
</evidence>
<dbReference type="STRING" id="48467.SAMN02745166_00100"/>
<dbReference type="Gene3D" id="3.40.50.1820">
    <property type="entry name" value="alpha/beta hydrolase"/>
    <property type="match status" value="1"/>
</dbReference>
<dbReference type="SUPFAM" id="SSF53474">
    <property type="entry name" value="alpha/beta-Hydrolases"/>
    <property type="match status" value="1"/>
</dbReference>
<dbReference type="AlphaFoldDB" id="A0A1T4WG73"/>
<sequence length="360" mass="40191">MLFFLGMSFDRASAAAENVPKLRGLSRTHLLEYRGADGILKQATSAKEWEHRRREAIRAFESVAGQLPGENQRGALNVEVIEEVDCGRYIRRLIRYQSSPSGWVPAYLCLPKAALQGIPAPAVLCLHPTENVIGHRVVVGLGGKPHRQYASELAERGFVTLAPSYPLLAEYQPDLKALGFISGTMKAIWDNMRGLDLLESLPHVKKEVGFGTIGHSLGGHNSIFTAVMDSRLKVVVSSCGFDSLLDYKEGNLKGWVQERYMPKMGDYLGRPQELPFDFYELVACLAPRRFFVNAPLHDSNFKWDSVDRVTEAARAVYSLFGRSLEEHVTVRHPDAEHDFPDSERYEAYSIIESVLGKPGT</sequence>
<protein>
    <recommendedName>
        <fullName evidence="3">Alpha/beta hydrolase family protein</fullName>
    </recommendedName>
</protein>
<organism evidence="1 2">
    <name type="scientific">Prosthecobacter debontii</name>
    <dbReference type="NCBI Taxonomy" id="48467"/>
    <lineage>
        <taxon>Bacteria</taxon>
        <taxon>Pseudomonadati</taxon>
        <taxon>Verrucomicrobiota</taxon>
        <taxon>Verrucomicrobiia</taxon>
        <taxon>Verrucomicrobiales</taxon>
        <taxon>Verrucomicrobiaceae</taxon>
        <taxon>Prosthecobacter</taxon>
    </lineage>
</organism>
<gene>
    <name evidence="1" type="ORF">SAMN02745166_00100</name>
</gene>
<keyword evidence="2" id="KW-1185">Reference proteome</keyword>
<evidence type="ECO:0000313" key="2">
    <source>
        <dbReference type="Proteomes" id="UP000190774"/>
    </source>
</evidence>
<proteinExistence type="predicted"/>